<feature type="transmembrane region" description="Helical" evidence="2">
    <location>
        <begin position="244"/>
        <end position="265"/>
    </location>
</feature>
<accession>A0AAV4A979</accession>
<dbReference type="Proteomes" id="UP000735302">
    <property type="component" value="Unassembled WGS sequence"/>
</dbReference>
<keyword evidence="4" id="KW-1185">Reference proteome</keyword>
<protein>
    <submittedName>
        <fullName evidence="3">Uncharacterized protein</fullName>
    </submittedName>
</protein>
<evidence type="ECO:0000256" key="2">
    <source>
        <dbReference type="SAM" id="Phobius"/>
    </source>
</evidence>
<dbReference type="AlphaFoldDB" id="A0AAV4A979"/>
<organism evidence="3 4">
    <name type="scientific">Plakobranchus ocellatus</name>
    <dbReference type="NCBI Taxonomy" id="259542"/>
    <lineage>
        <taxon>Eukaryota</taxon>
        <taxon>Metazoa</taxon>
        <taxon>Spiralia</taxon>
        <taxon>Lophotrochozoa</taxon>
        <taxon>Mollusca</taxon>
        <taxon>Gastropoda</taxon>
        <taxon>Heterobranchia</taxon>
        <taxon>Euthyneura</taxon>
        <taxon>Panpulmonata</taxon>
        <taxon>Sacoglossa</taxon>
        <taxon>Placobranchoidea</taxon>
        <taxon>Plakobranchidae</taxon>
        <taxon>Plakobranchus</taxon>
    </lineage>
</organism>
<sequence>ELNGHLELHQDLEYKRLSNTFATHKPIRASAIVVDHFEEQQKPFFKFFWYENGKYLITSEVPEVVTTIETAGNLSLKAEILATMAVRGVRPTKRVITILCMSIRCELQKEAEVLNEVKGGNFEEKIFFKDPLSTCFIERVDAKATDREVRIGGSALVNITCNGSAPTAVCMNISTYNASADPTSINYTCEPGQFVDSLHHQVQVKLNKTGWNDVHFFVYNDVTRKQYTVAYYAYDPDSENIPALVLPLVFVVLGCFVITTGIVYIMRLRKKPLVEVADFDFHPTLNESSSNGPSGMRLSLVANTIKYMIARRKWGGSQRQKLSSSSDRRSETEYSRSAQRSENGADFYEAL</sequence>
<keyword evidence="2" id="KW-0472">Membrane</keyword>
<gene>
    <name evidence="3" type="ORF">PoB_003072400</name>
</gene>
<evidence type="ECO:0000313" key="3">
    <source>
        <dbReference type="EMBL" id="GFO04219.1"/>
    </source>
</evidence>
<feature type="region of interest" description="Disordered" evidence="1">
    <location>
        <begin position="318"/>
        <end position="351"/>
    </location>
</feature>
<feature type="non-terminal residue" evidence="3">
    <location>
        <position position="1"/>
    </location>
</feature>
<proteinExistence type="predicted"/>
<comment type="caution">
    <text evidence="3">The sequence shown here is derived from an EMBL/GenBank/DDBJ whole genome shotgun (WGS) entry which is preliminary data.</text>
</comment>
<name>A0AAV4A979_9GAST</name>
<reference evidence="3 4" key="1">
    <citation type="journal article" date="2021" name="Elife">
        <title>Chloroplast acquisition without the gene transfer in kleptoplastic sea slugs, Plakobranchus ocellatus.</title>
        <authorList>
            <person name="Maeda T."/>
            <person name="Takahashi S."/>
            <person name="Yoshida T."/>
            <person name="Shimamura S."/>
            <person name="Takaki Y."/>
            <person name="Nagai Y."/>
            <person name="Toyoda A."/>
            <person name="Suzuki Y."/>
            <person name="Arimoto A."/>
            <person name="Ishii H."/>
            <person name="Satoh N."/>
            <person name="Nishiyama T."/>
            <person name="Hasebe M."/>
            <person name="Maruyama T."/>
            <person name="Minagawa J."/>
            <person name="Obokata J."/>
            <person name="Shigenobu S."/>
        </authorList>
    </citation>
    <scope>NUCLEOTIDE SEQUENCE [LARGE SCALE GENOMIC DNA]</scope>
</reference>
<evidence type="ECO:0000313" key="4">
    <source>
        <dbReference type="Proteomes" id="UP000735302"/>
    </source>
</evidence>
<keyword evidence="2" id="KW-0812">Transmembrane</keyword>
<dbReference type="EMBL" id="BLXT01003738">
    <property type="protein sequence ID" value="GFO04219.1"/>
    <property type="molecule type" value="Genomic_DNA"/>
</dbReference>
<evidence type="ECO:0000256" key="1">
    <source>
        <dbReference type="SAM" id="MobiDB-lite"/>
    </source>
</evidence>
<keyword evidence="2" id="KW-1133">Transmembrane helix</keyword>